<feature type="region of interest" description="Disordered" evidence="1">
    <location>
        <begin position="1"/>
        <end position="40"/>
    </location>
</feature>
<protein>
    <submittedName>
        <fullName evidence="3">Uncharacterized protein</fullName>
    </submittedName>
</protein>
<proteinExistence type="predicted"/>
<accession>A0A9P7SMJ0</accession>
<dbReference type="OrthoDB" id="5229017at2759"/>
<gene>
    <name evidence="3" type="ORF">E4U56_003035</name>
    <name evidence="2" type="ORF">E4U57_001699</name>
</gene>
<feature type="compositionally biased region" description="Polar residues" evidence="1">
    <location>
        <begin position="60"/>
        <end position="72"/>
    </location>
</feature>
<organism evidence="3 5">
    <name type="scientific">Claviceps arundinis</name>
    <dbReference type="NCBI Taxonomy" id="1623583"/>
    <lineage>
        <taxon>Eukaryota</taxon>
        <taxon>Fungi</taxon>
        <taxon>Dikarya</taxon>
        <taxon>Ascomycota</taxon>
        <taxon>Pezizomycotina</taxon>
        <taxon>Sordariomycetes</taxon>
        <taxon>Hypocreomycetidae</taxon>
        <taxon>Hypocreales</taxon>
        <taxon>Clavicipitaceae</taxon>
        <taxon>Claviceps</taxon>
    </lineage>
</organism>
<feature type="compositionally biased region" description="Low complexity" evidence="1">
    <location>
        <begin position="154"/>
        <end position="167"/>
    </location>
</feature>
<feature type="compositionally biased region" description="Basic and acidic residues" evidence="1">
    <location>
        <begin position="1"/>
        <end position="11"/>
    </location>
</feature>
<reference evidence="3 4" key="1">
    <citation type="journal article" date="2020" name="bioRxiv">
        <title>Whole genome comparisons of ergot fungi reveals the divergence and evolution of species within the genus Claviceps are the result of varying mechanisms driving genome evolution and host range expansion.</title>
        <authorList>
            <person name="Wyka S.A."/>
            <person name="Mondo S.J."/>
            <person name="Liu M."/>
            <person name="Dettman J."/>
            <person name="Nalam V."/>
            <person name="Broders K.D."/>
        </authorList>
    </citation>
    <scope>NUCLEOTIDE SEQUENCE</scope>
    <source>
        <strain evidence="3">CCC 1102</strain>
        <strain evidence="2 4">LM583</strain>
    </source>
</reference>
<feature type="compositionally biased region" description="Low complexity" evidence="1">
    <location>
        <begin position="199"/>
        <end position="208"/>
    </location>
</feature>
<evidence type="ECO:0000313" key="3">
    <source>
        <dbReference type="EMBL" id="KAG5963069.1"/>
    </source>
</evidence>
<keyword evidence="4" id="KW-1185">Reference proteome</keyword>
<dbReference type="EMBL" id="SRPR01000164">
    <property type="protein sequence ID" value="KAG5957814.1"/>
    <property type="molecule type" value="Genomic_DNA"/>
</dbReference>
<evidence type="ECO:0000313" key="4">
    <source>
        <dbReference type="Proteomes" id="UP000742024"/>
    </source>
</evidence>
<evidence type="ECO:0000313" key="2">
    <source>
        <dbReference type="EMBL" id="KAG5957814.1"/>
    </source>
</evidence>
<evidence type="ECO:0000256" key="1">
    <source>
        <dbReference type="SAM" id="MobiDB-lite"/>
    </source>
</evidence>
<sequence length="465" mass="52474">MSPANNDDRSDAYILPAAAFENTRPRPPMDKSPGLSQKRLLNHNEALQWNEATLARRRNQTLPSPVNTSSSVWKPRDSAEPNSHPLRSPAFREDHGRQPFVTSEMSSSHYKGSANTNYTVENMDSMLQVNRATEKIYKSWANATTPEVNSQYPRRQQSLAQRLRQSQTINRDADWPQVSPTFSSDPSPYLAPRESPQDLQSTPLPSSQYSPLPLYFRGQGYPTAKRGGKTMIGCNGWLESTEKPSEYAKKPHFKRFAFIDSIKRMAKDVTAELNSSHRRLNLAMSGFTSTQVAISLDAREQSLLYCELEFHLTSALNDYLVSEFDKGHLIANNLKKISDLWLQLGRPRVISFRYDLETQLELVALHLNEFSFYGRRQSNPSEISGLLHAMKMNARAIRVRTFCQPDSVIAKQLIDSQSLFNLLNVSHAPQLALAEIAHFFKTIVGRESGGGEKQVIDETKTSING</sequence>
<dbReference type="Proteomes" id="UP000742024">
    <property type="component" value="Unassembled WGS sequence"/>
</dbReference>
<feature type="region of interest" description="Disordered" evidence="1">
    <location>
        <begin position="146"/>
        <end position="208"/>
    </location>
</feature>
<dbReference type="EMBL" id="SRPS01000202">
    <property type="protein sequence ID" value="KAG5963069.1"/>
    <property type="molecule type" value="Genomic_DNA"/>
</dbReference>
<name>A0A9P7SMJ0_9HYPO</name>
<dbReference type="Proteomes" id="UP000784919">
    <property type="component" value="Unassembled WGS sequence"/>
</dbReference>
<feature type="region of interest" description="Disordered" evidence="1">
    <location>
        <begin position="55"/>
        <end position="94"/>
    </location>
</feature>
<dbReference type="AlphaFoldDB" id="A0A9P7SMJ0"/>
<comment type="caution">
    <text evidence="3">The sequence shown here is derived from an EMBL/GenBank/DDBJ whole genome shotgun (WGS) entry which is preliminary data.</text>
</comment>
<evidence type="ECO:0000313" key="5">
    <source>
        <dbReference type="Proteomes" id="UP000784919"/>
    </source>
</evidence>